<dbReference type="EMBL" id="GL376600">
    <property type="status" value="NOT_ANNOTATED_CDS"/>
    <property type="molecule type" value="Genomic_DNA"/>
</dbReference>
<dbReference type="SUPFAM" id="SSF111126">
    <property type="entry name" value="Ligand-binding domain in the NO signalling and Golgi transport"/>
    <property type="match status" value="1"/>
</dbReference>
<evidence type="ECO:0000256" key="5">
    <source>
        <dbReference type="ARBA" id="ARBA00022892"/>
    </source>
</evidence>
<dbReference type="STRING" id="431595.K3XAK0"/>
<reference evidence="9" key="1">
    <citation type="journal article" date="2010" name="Genome Biol.">
        <title>Genome sequence of the necrotrophic plant pathogen Pythium ultimum reveals original pathogenicity mechanisms and effector repertoire.</title>
        <authorList>
            <person name="Levesque C.A."/>
            <person name="Brouwer H."/>
            <person name="Cano L."/>
            <person name="Hamilton J.P."/>
            <person name="Holt C."/>
            <person name="Huitema E."/>
            <person name="Raffaele S."/>
            <person name="Robideau G.P."/>
            <person name="Thines M."/>
            <person name="Win J."/>
            <person name="Zerillo M.M."/>
            <person name="Beakes G.W."/>
            <person name="Boore J.L."/>
            <person name="Busam D."/>
            <person name="Dumas B."/>
            <person name="Ferriera S."/>
            <person name="Fuerstenberg S.I."/>
            <person name="Gachon C.M."/>
            <person name="Gaulin E."/>
            <person name="Govers F."/>
            <person name="Grenville-Briggs L."/>
            <person name="Horner N."/>
            <person name="Hostetler J."/>
            <person name="Jiang R.H."/>
            <person name="Johnson J."/>
            <person name="Krajaejun T."/>
            <person name="Lin H."/>
            <person name="Meijer H.J."/>
            <person name="Moore B."/>
            <person name="Morris P."/>
            <person name="Phuntmart V."/>
            <person name="Puiu D."/>
            <person name="Shetty J."/>
            <person name="Stajich J.E."/>
            <person name="Tripathy S."/>
            <person name="Wawra S."/>
            <person name="van West P."/>
            <person name="Whitty B.R."/>
            <person name="Coutinho P.M."/>
            <person name="Henrissat B."/>
            <person name="Martin F."/>
            <person name="Thomas P.D."/>
            <person name="Tyler B.M."/>
            <person name="De Vries R.P."/>
            <person name="Kamoun S."/>
            <person name="Yandell M."/>
            <person name="Tisserat N."/>
            <person name="Buell C.R."/>
        </authorList>
    </citation>
    <scope>NUCLEOTIDE SEQUENCE</scope>
    <source>
        <strain evidence="9">DAOM:BR144</strain>
    </source>
</reference>
<dbReference type="EnsemblProtists" id="PYU1_T014249">
    <property type="protein sequence ID" value="PYU1_T014249"/>
    <property type="gene ID" value="PYU1_G014219"/>
</dbReference>
<dbReference type="InterPro" id="IPR007194">
    <property type="entry name" value="TRAPP_component"/>
</dbReference>
<accession>K3XAK0</accession>
<keyword evidence="3 7" id="KW-0813">Transport</keyword>
<dbReference type="HOGENOM" id="CLU_073154_2_0_1"/>
<keyword evidence="4 7" id="KW-0256">Endoplasmic reticulum</keyword>
<organism evidence="8 9">
    <name type="scientific">Globisporangium ultimum (strain ATCC 200006 / CBS 805.95 / DAOM BR144)</name>
    <name type="common">Pythium ultimum</name>
    <dbReference type="NCBI Taxonomy" id="431595"/>
    <lineage>
        <taxon>Eukaryota</taxon>
        <taxon>Sar</taxon>
        <taxon>Stramenopiles</taxon>
        <taxon>Oomycota</taxon>
        <taxon>Peronosporomycetes</taxon>
        <taxon>Pythiales</taxon>
        <taxon>Pythiaceae</taxon>
        <taxon>Globisporangium</taxon>
    </lineage>
</organism>
<dbReference type="Gene3D" id="3.30.1380.20">
    <property type="entry name" value="Trafficking protein particle complex subunit 3"/>
    <property type="match status" value="1"/>
</dbReference>
<keyword evidence="5 7" id="KW-0931">ER-Golgi transport</keyword>
<dbReference type="PIRSF" id="PIRSF017479">
    <property type="entry name" value="TRAPP_I_complex_Trs31"/>
    <property type="match status" value="1"/>
</dbReference>
<evidence type="ECO:0000313" key="8">
    <source>
        <dbReference type="EnsemblProtists" id="PYU1_T014249"/>
    </source>
</evidence>
<comment type="subcellular location">
    <subcellularLocation>
        <location evidence="1">Endoplasmic reticulum</location>
    </subcellularLocation>
    <subcellularLocation>
        <location evidence="7">Golgi apparatus</location>
        <location evidence="7">cis-Golgi network</location>
    </subcellularLocation>
</comment>
<evidence type="ECO:0000256" key="1">
    <source>
        <dbReference type="ARBA" id="ARBA00004240"/>
    </source>
</evidence>
<proteinExistence type="inferred from homology"/>
<name>K3XAK0_GLOUD</name>
<dbReference type="InterPro" id="IPR024096">
    <property type="entry name" value="NO_sig/Golgi_transp_ligand-bd"/>
</dbReference>
<reference evidence="8" key="3">
    <citation type="submission" date="2015-02" db="UniProtKB">
        <authorList>
            <consortium name="EnsemblProtists"/>
        </authorList>
    </citation>
    <scope>IDENTIFICATION</scope>
    <source>
        <strain evidence="8">DAOM BR144</strain>
    </source>
</reference>
<dbReference type="GO" id="GO:1990071">
    <property type="term" value="C:TRAPPII protein complex"/>
    <property type="evidence" value="ECO:0007669"/>
    <property type="project" value="TreeGrafter"/>
</dbReference>
<dbReference type="GO" id="GO:1990072">
    <property type="term" value="C:TRAPPIII protein complex"/>
    <property type="evidence" value="ECO:0007669"/>
    <property type="project" value="TreeGrafter"/>
</dbReference>
<dbReference type="CDD" id="cd14943">
    <property type="entry name" value="TRAPPC5_Trs31"/>
    <property type="match status" value="1"/>
</dbReference>
<dbReference type="Proteomes" id="UP000019132">
    <property type="component" value="Unassembled WGS sequence"/>
</dbReference>
<evidence type="ECO:0000313" key="9">
    <source>
        <dbReference type="Proteomes" id="UP000019132"/>
    </source>
</evidence>
<dbReference type="GO" id="GO:1990070">
    <property type="term" value="C:TRAPPI protein complex"/>
    <property type="evidence" value="ECO:0007669"/>
    <property type="project" value="TreeGrafter"/>
</dbReference>
<evidence type="ECO:0000256" key="7">
    <source>
        <dbReference type="PIRNR" id="PIRNR017479"/>
    </source>
</evidence>
<evidence type="ECO:0000256" key="2">
    <source>
        <dbReference type="ARBA" id="ARBA00006218"/>
    </source>
</evidence>
<dbReference type="PANTHER" id="PTHR20902:SF0">
    <property type="entry name" value="TRAFFICKING PROTEIN PARTICLE COMPLEX SUBUNIT 5"/>
    <property type="match status" value="1"/>
</dbReference>
<comment type="subunit">
    <text evidence="7">Part of the multisubunit TRAPP (transport protein particle) complex.</text>
</comment>
<dbReference type="Pfam" id="PF04051">
    <property type="entry name" value="TRAPP"/>
    <property type="match status" value="1"/>
</dbReference>
<dbReference type="InParanoid" id="K3XAK0"/>
<dbReference type="GO" id="GO:0006888">
    <property type="term" value="P:endoplasmic reticulum to Golgi vesicle-mediated transport"/>
    <property type="evidence" value="ECO:0007669"/>
    <property type="project" value="TreeGrafter"/>
</dbReference>
<dbReference type="FunFam" id="3.30.1380.20:FF:000002">
    <property type="entry name" value="Trafficking protein particle complex subunit"/>
    <property type="match status" value="1"/>
</dbReference>
<reference evidence="9" key="2">
    <citation type="submission" date="2010-04" db="EMBL/GenBank/DDBJ databases">
        <authorList>
            <person name="Buell R."/>
            <person name="Hamilton J."/>
            <person name="Hostetler J."/>
        </authorList>
    </citation>
    <scope>NUCLEOTIDE SEQUENCE [LARGE SCALE GENOMIC DNA]</scope>
    <source>
        <strain evidence="9">DAOM:BR144</strain>
    </source>
</reference>
<dbReference type="eggNOG" id="KOG3315">
    <property type="taxonomic scope" value="Eukaryota"/>
</dbReference>
<sequence length="212" mass="23848">MEPRRSTGLTATKLHILDRPLSRGKNEVHVLALMRHTHTQSVSLSAFSFLFSEMVQYFQGRVQNISDLENRLDDAGFGVGVRVGELLCHREKSGRRETRLISILQFIVSTCWKALFGKAADALERSTENEDEYMIHELEPLTNKFISVPPDLGQLDCAAYIAGIIRGVLTSSGFTANVTAHTVEVGTPGQRDKTVFLIKFDERVMRRERVLT</sequence>
<evidence type="ECO:0000256" key="4">
    <source>
        <dbReference type="ARBA" id="ARBA00022824"/>
    </source>
</evidence>
<dbReference type="VEuPathDB" id="FungiDB:PYU1_G014219"/>
<protein>
    <recommendedName>
        <fullName evidence="7">Trafficking protein particle complex subunit</fullName>
    </recommendedName>
</protein>
<dbReference type="PANTHER" id="PTHR20902">
    <property type="entry name" value="41-2 PROTEIN ANTIGEN-RELATED"/>
    <property type="match status" value="1"/>
</dbReference>
<dbReference type="InterPro" id="IPR016696">
    <property type="entry name" value="TRAPP-I_su5"/>
</dbReference>
<comment type="similarity">
    <text evidence="2 7">Belongs to the TRAPP small subunits family. BET3 subfamily.</text>
</comment>
<dbReference type="AlphaFoldDB" id="K3XAK0"/>
<keyword evidence="9" id="KW-1185">Reference proteome</keyword>
<dbReference type="OMA" id="YMVKFDD"/>
<evidence type="ECO:0000256" key="6">
    <source>
        <dbReference type="ARBA" id="ARBA00023034"/>
    </source>
</evidence>
<dbReference type="FunCoup" id="K3XAK0">
    <property type="interactions" value="132"/>
</dbReference>
<keyword evidence="6 7" id="KW-0333">Golgi apparatus</keyword>
<dbReference type="GO" id="GO:0005783">
    <property type="term" value="C:endoplasmic reticulum"/>
    <property type="evidence" value="ECO:0007669"/>
    <property type="project" value="UniProtKB-SubCell"/>
</dbReference>
<evidence type="ECO:0000256" key="3">
    <source>
        <dbReference type="ARBA" id="ARBA00022448"/>
    </source>
</evidence>